<accession>A0A1D6IKA7</accession>
<name>A0A1D6IKA7_MAIZE</name>
<dbReference type="GO" id="GO:0003676">
    <property type="term" value="F:nucleic acid binding"/>
    <property type="evidence" value="ECO:0007669"/>
    <property type="project" value="InterPro"/>
</dbReference>
<dbReference type="PROSITE" id="PS50800">
    <property type="entry name" value="SAP"/>
    <property type="match status" value="1"/>
</dbReference>
<dbReference type="ExpressionAtlas" id="A0A1D6IKA7">
    <property type="expression patterns" value="baseline and differential"/>
</dbReference>
<feature type="compositionally biased region" description="Basic and acidic residues" evidence="1">
    <location>
        <begin position="187"/>
        <end position="199"/>
    </location>
</feature>
<dbReference type="InterPro" id="IPR035979">
    <property type="entry name" value="RBD_domain_sf"/>
</dbReference>
<evidence type="ECO:0000256" key="1">
    <source>
        <dbReference type="SAM" id="MobiDB-lite"/>
    </source>
</evidence>
<dbReference type="PANTHER" id="PTHR47031">
    <property type="entry name" value="SAP DNA-BINDING DOMAIN-CONTAINING PROTEIN"/>
    <property type="match status" value="1"/>
</dbReference>
<protein>
    <submittedName>
        <fullName evidence="2">SAP domain-containing protein</fullName>
    </submittedName>
</protein>
<dbReference type="CDD" id="cd12432">
    <property type="entry name" value="RRM_ACINU"/>
    <property type="match status" value="1"/>
</dbReference>
<evidence type="ECO:0000313" key="2">
    <source>
        <dbReference type="EMBL" id="ONM59839.1"/>
    </source>
</evidence>
<sequence length="742" mass="81645">MLTYPILNDRSIDQWTVTELKDELERRYLPVSGSKDELLKRLFEAMQDEILDGEGKTTVVTSPPEELKGGETPGSIDVSVNQASIEQHVHKGASEVAKQGVGLVISVTEAYDESTFATSEVTQEAVVGTAEVSQRSLDAVAEVESCLVDAAATDEPDGNGQGSASSGDTIVKEGSPRSEGHGNTIEKTPEDGTNKKIAVDDEPSDLTGGDIKLGLDVHSKILKLEDEPAPPHDMLHNHEDSDVVAVAEPEDDTSKKMISDDVPTGLMHTNVELGAKVDCKIEQEEVSTLSDAAALHSYPKEHIVAVAKGLALPRRMLMSGYTSNIDLDRKEESPDINSCEKLNLNRSSGDESMDEDVMERKHADSYIKPEDLRGKTKVTSEHVFKDVSLLDTRAEGSPAHSKEVVTEEKLSTPTEKRKLEDQEVIENNEPIKRQYLWNEDAVNISDQQASKITSTGTQKEVICPAPERSFGRPNTVARRNSPKERIGEVLLHVQNIPPAKTSATTSLRIDRFVRPFTLKAVKELLGKTGSICSFWMDEIKTHCYVTYSSVEEAVATRNAVYDLQWPSNNNNYLIAEFVDPEEVKLKLETPPSQIPPISLSTATAQQTATFQQAMANQTLVPPHVPATSRGLLPTPARFAKVPPTSDPGPARESLPPPPLSLEPARTLDELFKKTQTYPRIYYMPLSEEEVSAKRAAHDKAVFRCNHTCHGTAIDRLSSPQLTPPDQQLQLYEELLHRTCPYI</sequence>
<feature type="compositionally biased region" description="Basic and acidic residues" evidence="1">
    <location>
        <begin position="400"/>
        <end position="418"/>
    </location>
</feature>
<dbReference type="SUPFAM" id="SSF68906">
    <property type="entry name" value="SAP domain"/>
    <property type="match status" value="1"/>
</dbReference>
<dbReference type="eggNOG" id="KOG2416">
    <property type="taxonomic scope" value="Eukaryota"/>
</dbReference>
<feature type="region of interest" description="Disordered" evidence="1">
    <location>
        <begin position="394"/>
        <end position="418"/>
    </location>
</feature>
<dbReference type="SMR" id="A0A1D6IKA7"/>
<dbReference type="SUPFAM" id="SSF54928">
    <property type="entry name" value="RNA-binding domain, RBD"/>
    <property type="match status" value="1"/>
</dbReference>
<dbReference type="InParanoid" id="A0A1D6IKA7"/>
<dbReference type="AlphaFoldDB" id="A0A1D6IKA7"/>
<dbReference type="InterPro" id="IPR034257">
    <property type="entry name" value="Acinus_RRM"/>
</dbReference>
<dbReference type="InterPro" id="IPR003034">
    <property type="entry name" value="SAP_dom"/>
</dbReference>
<dbReference type="Gene3D" id="1.10.720.30">
    <property type="entry name" value="SAP domain"/>
    <property type="match status" value="1"/>
</dbReference>
<reference evidence="2" key="1">
    <citation type="submission" date="2015-12" db="EMBL/GenBank/DDBJ databases">
        <title>Update maize B73 reference genome by single molecule sequencing technologies.</title>
        <authorList>
            <consortium name="Maize Genome Sequencing Project"/>
            <person name="Ware D."/>
        </authorList>
    </citation>
    <scope>NUCLEOTIDE SEQUENCE [LARGE SCALE GENOMIC DNA]</scope>
    <source>
        <tissue evidence="2">Seedling</tissue>
    </source>
</reference>
<feature type="region of interest" description="Disordered" evidence="1">
    <location>
        <begin position="152"/>
        <end position="211"/>
    </location>
</feature>
<feature type="region of interest" description="Disordered" evidence="1">
    <location>
        <begin position="641"/>
        <end position="661"/>
    </location>
</feature>
<feature type="compositionally biased region" description="Basic and acidic residues" evidence="1">
    <location>
        <begin position="170"/>
        <end position="180"/>
    </location>
</feature>
<dbReference type="Pfam" id="PF16294">
    <property type="entry name" value="RSB_motif"/>
    <property type="match status" value="1"/>
</dbReference>
<dbReference type="InterPro" id="IPR036361">
    <property type="entry name" value="SAP_dom_sf"/>
</dbReference>
<dbReference type="EMBL" id="CM007650">
    <property type="protein sequence ID" value="ONM59839.1"/>
    <property type="molecule type" value="Genomic_DNA"/>
</dbReference>
<dbReference type="PANTHER" id="PTHR47031:SF10">
    <property type="entry name" value="OS07G0626200 PROTEIN"/>
    <property type="match status" value="1"/>
</dbReference>
<dbReference type="SMART" id="SM00513">
    <property type="entry name" value="SAP"/>
    <property type="match status" value="1"/>
</dbReference>
<dbReference type="OMA" id="SNNETHE"/>
<proteinExistence type="predicted"/>
<dbReference type="PaxDb" id="4577-GRMZM2G427408_P01"/>
<organism evidence="2">
    <name type="scientific">Zea mays</name>
    <name type="common">Maize</name>
    <dbReference type="NCBI Taxonomy" id="4577"/>
    <lineage>
        <taxon>Eukaryota</taxon>
        <taxon>Viridiplantae</taxon>
        <taxon>Streptophyta</taxon>
        <taxon>Embryophyta</taxon>
        <taxon>Tracheophyta</taxon>
        <taxon>Spermatophyta</taxon>
        <taxon>Magnoliopsida</taxon>
        <taxon>Liliopsida</taxon>
        <taxon>Poales</taxon>
        <taxon>Poaceae</taxon>
        <taxon>PACMAD clade</taxon>
        <taxon>Panicoideae</taxon>
        <taxon>Andropogonodae</taxon>
        <taxon>Andropogoneae</taxon>
        <taxon>Tripsacinae</taxon>
        <taxon>Zea</taxon>
    </lineage>
</organism>
<dbReference type="Pfam" id="PF02037">
    <property type="entry name" value="SAP"/>
    <property type="match status" value="1"/>
</dbReference>
<dbReference type="STRING" id="4577.A0A1D6IKA7"/>
<dbReference type="InterPro" id="IPR032552">
    <property type="entry name" value="RSB_motif"/>
</dbReference>
<gene>
    <name evidence="2" type="ORF">ZEAMMB73_Zm00001d022198</name>
</gene>